<comment type="similarity">
    <text evidence="6">Belongs to the SMC family.</text>
</comment>
<reference evidence="8 9" key="1">
    <citation type="submission" date="2019-12" db="EMBL/GenBank/DDBJ databases">
        <title>Shewanella insulae sp. nov., isolated from a tidal flat.</title>
        <authorList>
            <person name="Yoon J.-H."/>
        </authorList>
    </citation>
    <scope>NUCLEOTIDE SEQUENCE [LARGE SCALE GENOMIC DNA]</scope>
    <source>
        <strain evidence="8 9">JBTF-M18</strain>
    </source>
</reference>
<dbReference type="GO" id="GO:0016887">
    <property type="term" value="F:ATP hydrolysis activity"/>
    <property type="evidence" value="ECO:0007669"/>
    <property type="project" value="InterPro"/>
</dbReference>
<dbReference type="CDD" id="cd03278">
    <property type="entry name" value="ABC_SMC_barmotin"/>
    <property type="match status" value="1"/>
</dbReference>
<dbReference type="InterPro" id="IPR011890">
    <property type="entry name" value="SMC_prok"/>
</dbReference>
<evidence type="ECO:0000259" key="7">
    <source>
        <dbReference type="Pfam" id="PF02463"/>
    </source>
</evidence>
<dbReference type="RefSeq" id="WP_160796020.1">
    <property type="nucleotide sequence ID" value="NZ_WRPA01000008.1"/>
</dbReference>
<keyword evidence="3 6" id="KW-0067">ATP-binding</keyword>
<dbReference type="Proteomes" id="UP000474778">
    <property type="component" value="Unassembled WGS sequence"/>
</dbReference>
<dbReference type="HAMAP" id="MF_01894">
    <property type="entry name" value="Smc_prok"/>
    <property type="match status" value="1"/>
</dbReference>
<keyword evidence="2 6" id="KW-0547">Nucleotide-binding</keyword>
<evidence type="ECO:0000256" key="2">
    <source>
        <dbReference type="ARBA" id="ARBA00022741"/>
    </source>
</evidence>
<dbReference type="GO" id="GO:0006260">
    <property type="term" value="P:DNA replication"/>
    <property type="evidence" value="ECO:0007669"/>
    <property type="project" value="UniProtKB-UniRule"/>
</dbReference>
<sequence length="1141" mass="127588">MRLTQIKLAGFKSFVDVTKIPFNQPLTAIIGPNGCGKSNVIDAVRWVLGESSAKHLRGDSMADVIFNGSSARRPVSVASVELSFDNQQGRLGGQYASYQSIAVKRQVSRDGESSYFLNGQKCRRKDITDLFMGTGLGPRSYAIIEQGTISRLIESKPQELRVFIEEAAGISRYKERRRETENRIRHTRENLERLGDIRQELGRQIDKLAEQAEAARQYRALKQTERDQQAQLEVAKYLELSAQSDKLSQEIETKTLTQSEGDAGREALSRTLTELKLKLDELERQEQQQVEAFYLNGNQIAKLEQEVKHRQQQDAHLKQRIKQDEEKLALLQAQEQALIVARGDLDERQDDAREAHQALQLQIELLDEQLGEVELSLEQAQETESQAKQAVNQCQLRLELTKGELKHKQSALTQLKSQHQSASRQLEQLSHQDETANLALQNAQCERLVQRGDELTRELEQGAGNQSQLQEQARQTQAQVDALSQSLAEERGRLTVVKRILPQEDGLEGRALWQAIQVTPGWEAAVDLLLDGLLTQNVNDKHSEDEVDNESGFELSQSQQWTGLSSEVNLSPWLSRLTWVDSLTQAKTMLDSLEDDERIVTADGYIVGNGFVLKKAEQGSQLVQLKAEQQALELSIGASVEAIDERKAVLAEVNQALDEQRQAMTKLNTSLQGAQLERERLMAQAQATQERIAQQGEQQTRLRALLDEQTGELEAVEQSIAELTSRREQDEGQLVDLKRVADSQVASLADRRAQHKALGRDRQALTQQSQQLLQSLQAINTEQALSRQQGEQLERQMSELRQELSQLQQQLEGQDKLDGKLQADAMAAQLNDALTRQGEAQAALDALRLQQAELQNRADEIGTKQKQQLGKLEHLTQAISALKLRREGIKGQIDSQLAQLKSHEVDVTEVQASLDLSVSLSQRQKALERTRAQIEHLGAINLAAIEEFEQQSQRKAYLDSQDADLAKALGSLEEAIRKIDRETKTRFKETFDKVNQDLGVLFPKVFGGGSAYLALTDDDLLETGVTIMARPPGKKNSTIHLLSGGEKALTALSLVFAIFRLNPAPFCMLDEVDAPLDDANVDRFCRLVKEMSQSVQFVYISHNKITMELADQLIGVTMHEPGVSRIVAVDIDEAVALADAV</sequence>
<dbReference type="InterPro" id="IPR003395">
    <property type="entry name" value="RecF/RecN/SMC_N"/>
</dbReference>
<dbReference type="InterPro" id="IPR027417">
    <property type="entry name" value="P-loop_NTPase"/>
</dbReference>
<keyword evidence="5 6" id="KW-0238">DNA-binding</keyword>
<dbReference type="GO" id="GO:0005737">
    <property type="term" value="C:cytoplasm"/>
    <property type="evidence" value="ECO:0007669"/>
    <property type="project" value="UniProtKB-SubCell"/>
</dbReference>
<keyword evidence="9" id="KW-1185">Reference proteome</keyword>
<evidence type="ECO:0000313" key="8">
    <source>
        <dbReference type="EMBL" id="MXR69132.1"/>
    </source>
</evidence>
<proteinExistence type="inferred from homology"/>
<dbReference type="EMBL" id="WRPA01000008">
    <property type="protein sequence ID" value="MXR69132.1"/>
    <property type="molecule type" value="Genomic_DNA"/>
</dbReference>
<dbReference type="GO" id="GO:0003677">
    <property type="term" value="F:DNA binding"/>
    <property type="evidence" value="ECO:0007669"/>
    <property type="project" value="UniProtKB-UniRule"/>
</dbReference>
<dbReference type="GO" id="GO:0007059">
    <property type="term" value="P:chromosome segregation"/>
    <property type="evidence" value="ECO:0007669"/>
    <property type="project" value="UniProtKB-UniRule"/>
</dbReference>
<comment type="caution">
    <text evidence="8">The sequence shown here is derived from an EMBL/GenBank/DDBJ whole genome shotgun (WGS) entry which is preliminary data.</text>
</comment>
<organism evidence="8 9">
    <name type="scientific">Shewanella insulae</name>
    <dbReference type="NCBI Taxonomy" id="2681496"/>
    <lineage>
        <taxon>Bacteria</taxon>
        <taxon>Pseudomonadati</taxon>
        <taxon>Pseudomonadota</taxon>
        <taxon>Gammaproteobacteria</taxon>
        <taxon>Alteromonadales</taxon>
        <taxon>Shewanellaceae</taxon>
        <taxon>Shewanella</taxon>
    </lineage>
</organism>
<dbReference type="InterPro" id="IPR024704">
    <property type="entry name" value="SMC"/>
</dbReference>
<evidence type="ECO:0000256" key="3">
    <source>
        <dbReference type="ARBA" id="ARBA00022840"/>
    </source>
</evidence>
<dbReference type="GO" id="GO:0030261">
    <property type="term" value="P:chromosome condensation"/>
    <property type="evidence" value="ECO:0007669"/>
    <property type="project" value="InterPro"/>
</dbReference>
<evidence type="ECO:0000256" key="4">
    <source>
        <dbReference type="ARBA" id="ARBA00023054"/>
    </source>
</evidence>
<comment type="subunit">
    <text evidence="6">Homodimer.</text>
</comment>
<dbReference type="Gene3D" id="3.40.50.300">
    <property type="entry name" value="P-loop containing nucleotide triphosphate hydrolases"/>
    <property type="match status" value="2"/>
</dbReference>
<keyword evidence="4 6" id="KW-0175">Coiled coil</keyword>
<gene>
    <name evidence="6 8" type="primary">smc</name>
    <name evidence="8" type="ORF">GNT65_10670</name>
</gene>
<accession>A0A6L7HXS5</accession>
<evidence type="ECO:0000256" key="6">
    <source>
        <dbReference type="HAMAP-Rule" id="MF_01894"/>
    </source>
</evidence>
<comment type="subcellular location">
    <subcellularLocation>
        <location evidence="6">Cytoplasm</location>
    </subcellularLocation>
</comment>
<dbReference type="GO" id="GO:0005524">
    <property type="term" value="F:ATP binding"/>
    <property type="evidence" value="ECO:0007669"/>
    <property type="project" value="UniProtKB-UniRule"/>
</dbReference>
<dbReference type="AlphaFoldDB" id="A0A6L7HXS5"/>
<name>A0A6L7HXS5_9GAMM</name>
<comment type="function">
    <text evidence="6">Required for chromosome condensation and partitioning.</text>
</comment>
<protein>
    <recommendedName>
        <fullName evidence="6">Chromosome partition protein Smc</fullName>
    </recommendedName>
</protein>
<dbReference type="GO" id="GO:0007062">
    <property type="term" value="P:sister chromatid cohesion"/>
    <property type="evidence" value="ECO:0007669"/>
    <property type="project" value="InterPro"/>
</dbReference>
<comment type="domain">
    <text evidence="6">Contains large globular domains required for ATP hydrolysis at each terminus and a third globular domain forming a flexible hinge near the middle of the molecule. These domains are separated by coiled-coil structures.</text>
</comment>
<dbReference type="SUPFAM" id="SSF52540">
    <property type="entry name" value="P-loop containing nucleoside triphosphate hydrolases"/>
    <property type="match status" value="1"/>
</dbReference>
<dbReference type="NCBIfam" id="TIGR02168">
    <property type="entry name" value="SMC_prok_B"/>
    <property type="match status" value="1"/>
</dbReference>
<feature type="coiled-coil region" evidence="6">
    <location>
        <begin position="170"/>
        <end position="218"/>
    </location>
</feature>
<feature type="coiled-coil region" evidence="6">
    <location>
        <begin position="643"/>
        <end position="864"/>
    </location>
</feature>
<dbReference type="PANTHER" id="PTHR43977">
    <property type="entry name" value="STRUCTURAL MAINTENANCE OF CHROMOSOMES PROTEIN 3"/>
    <property type="match status" value="1"/>
</dbReference>
<keyword evidence="1 6" id="KW-0963">Cytoplasm</keyword>
<feature type="coiled-coil region" evidence="6">
    <location>
        <begin position="265"/>
        <end position="493"/>
    </location>
</feature>
<dbReference type="Pfam" id="PF02463">
    <property type="entry name" value="SMC_N"/>
    <property type="match status" value="1"/>
</dbReference>
<feature type="domain" description="RecF/RecN/SMC N-terminal" evidence="7">
    <location>
        <begin position="3"/>
        <end position="1124"/>
    </location>
</feature>
<dbReference type="PIRSF" id="PIRSF005719">
    <property type="entry name" value="SMC"/>
    <property type="match status" value="1"/>
</dbReference>
<evidence type="ECO:0000313" key="9">
    <source>
        <dbReference type="Proteomes" id="UP000474778"/>
    </source>
</evidence>
<feature type="binding site" evidence="6">
    <location>
        <begin position="32"/>
        <end position="39"/>
    </location>
    <ligand>
        <name>ATP</name>
        <dbReference type="ChEBI" id="CHEBI:30616"/>
    </ligand>
</feature>
<evidence type="ECO:0000256" key="1">
    <source>
        <dbReference type="ARBA" id="ARBA00022490"/>
    </source>
</evidence>
<evidence type="ECO:0000256" key="5">
    <source>
        <dbReference type="ARBA" id="ARBA00023125"/>
    </source>
</evidence>